<reference evidence="2 3" key="1">
    <citation type="journal article" date="2021" name="BMC Genomics">
        <title>Datura genome reveals duplications of psychoactive alkaloid biosynthetic genes and high mutation rate following tissue culture.</title>
        <authorList>
            <person name="Rajewski A."/>
            <person name="Carter-House D."/>
            <person name="Stajich J."/>
            <person name="Litt A."/>
        </authorList>
    </citation>
    <scope>NUCLEOTIDE SEQUENCE [LARGE SCALE GENOMIC DNA]</scope>
    <source>
        <strain evidence="2">AR-01</strain>
    </source>
</reference>
<feature type="non-terminal residue" evidence="2">
    <location>
        <position position="1"/>
    </location>
</feature>
<dbReference type="EMBL" id="JACEIK010005108">
    <property type="protein sequence ID" value="MCE0480730.1"/>
    <property type="molecule type" value="Genomic_DNA"/>
</dbReference>
<accession>A0ABS8VL64</accession>
<name>A0ABS8VL64_DATST</name>
<evidence type="ECO:0000313" key="2">
    <source>
        <dbReference type="EMBL" id="MCE0480730.1"/>
    </source>
</evidence>
<feature type="region of interest" description="Disordered" evidence="1">
    <location>
        <begin position="1"/>
        <end position="26"/>
    </location>
</feature>
<evidence type="ECO:0000256" key="1">
    <source>
        <dbReference type="SAM" id="MobiDB-lite"/>
    </source>
</evidence>
<protein>
    <submittedName>
        <fullName evidence="2">Uncharacterized protein</fullName>
    </submittedName>
</protein>
<proteinExistence type="predicted"/>
<sequence>NMPSSQWRDKGKAHVETDTFEEVDEEETMRISQMHFGLPIMEDYYIAFKEKRAITEESRFDIDYFEMDFPDLAEQF</sequence>
<dbReference type="Proteomes" id="UP000823775">
    <property type="component" value="Unassembled WGS sequence"/>
</dbReference>
<gene>
    <name evidence="2" type="ORF">HAX54_037822</name>
</gene>
<keyword evidence="3" id="KW-1185">Reference proteome</keyword>
<evidence type="ECO:0000313" key="3">
    <source>
        <dbReference type="Proteomes" id="UP000823775"/>
    </source>
</evidence>
<feature type="compositionally biased region" description="Basic and acidic residues" evidence="1">
    <location>
        <begin position="7"/>
        <end position="17"/>
    </location>
</feature>
<organism evidence="2 3">
    <name type="scientific">Datura stramonium</name>
    <name type="common">Jimsonweed</name>
    <name type="synonym">Common thornapple</name>
    <dbReference type="NCBI Taxonomy" id="4076"/>
    <lineage>
        <taxon>Eukaryota</taxon>
        <taxon>Viridiplantae</taxon>
        <taxon>Streptophyta</taxon>
        <taxon>Embryophyta</taxon>
        <taxon>Tracheophyta</taxon>
        <taxon>Spermatophyta</taxon>
        <taxon>Magnoliopsida</taxon>
        <taxon>eudicotyledons</taxon>
        <taxon>Gunneridae</taxon>
        <taxon>Pentapetalae</taxon>
        <taxon>asterids</taxon>
        <taxon>lamiids</taxon>
        <taxon>Solanales</taxon>
        <taxon>Solanaceae</taxon>
        <taxon>Solanoideae</taxon>
        <taxon>Datureae</taxon>
        <taxon>Datura</taxon>
    </lineage>
</organism>
<comment type="caution">
    <text evidence="2">The sequence shown here is derived from an EMBL/GenBank/DDBJ whole genome shotgun (WGS) entry which is preliminary data.</text>
</comment>